<evidence type="ECO:0000256" key="2">
    <source>
        <dbReference type="SAM" id="Phobius"/>
    </source>
</evidence>
<feature type="region of interest" description="Disordered" evidence="1">
    <location>
        <begin position="81"/>
        <end position="100"/>
    </location>
</feature>
<dbReference type="EMBL" id="PDCK01000041">
    <property type="protein sequence ID" value="PRQ43124.1"/>
    <property type="molecule type" value="Genomic_DNA"/>
</dbReference>
<feature type="transmembrane region" description="Helical" evidence="2">
    <location>
        <begin position="6"/>
        <end position="25"/>
    </location>
</feature>
<organism evidence="3 4">
    <name type="scientific">Rosa chinensis</name>
    <name type="common">China rose</name>
    <dbReference type="NCBI Taxonomy" id="74649"/>
    <lineage>
        <taxon>Eukaryota</taxon>
        <taxon>Viridiplantae</taxon>
        <taxon>Streptophyta</taxon>
        <taxon>Embryophyta</taxon>
        <taxon>Tracheophyta</taxon>
        <taxon>Spermatophyta</taxon>
        <taxon>Magnoliopsida</taxon>
        <taxon>eudicotyledons</taxon>
        <taxon>Gunneridae</taxon>
        <taxon>Pentapetalae</taxon>
        <taxon>rosids</taxon>
        <taxon>fabids</taxon>
        <taxon>Rosales</taxon>
        <taxon>Rosaceae</taxon>
        <taxon>Rosoideae</taxon>
        <taxon>Rosoideae incertae sedis</taxon>
        <taxon>Rosa</taxon>
    </lineage>
</organism>
<keyword evidence="2" id="KW-0472">Membrane</keyword>
<sequence length="100" mass="9505">MKTWEIIPIVGFVGFFVITALSLFLRSRGSLGDGGHGNLSEGGANTDVEATIDIGPDDNGGAIIDSGFIVTDSGGGANFGNGADSGGGGCGGGGGVGGSA</sequence>
<proteinExistence type="predicted"/>
<keyword evidence="2" id="KW-1133">Transmembrane helix</keyword>
<evidence type="ECO:0000313" key="3">
    <source>
        <dbReference type="EMBL" id="PRQ43124.1"/>
    </source>
</evidence>
<evidence type="ECO:0000256" key="1">
    <source>
        <dbReference type="SAM" id="MobiDB-lite"/>
    </source>
</evidence>
<dbReference type="AlphaFoldDB" id="A0A2P6R9M3"/>
<dbReference type="Gramene" id="PRQ43124">
    <property type="protein sequence ID" value="PRQ43124"/>
    <property type="gene ID" value="RchiOBHm_Chr3g0465071"/>
</dbReference>
<gene>
    <name evidence="3" type="ORF">RchiOBHm_Chr3g0465071</name>
</gene>
<evidence type="ECO:0000313" key="4">
    <source>
        <dbReference type="Proteomes" id="UP000238479"/>
    </source>
</evidence>
<dbReference type="Proteomes" id="UP000238479">
    <property type="component" value="Chromosome 3"/>
</dbReference>
<reference evidence="3 4" key="1">
    <citation type="journal article" date="2018" name="Nat. Genet.">
        <title>The Rosa genome provides new insights in the design of modern roses.</title>
        <authorList>
            <person name="Bendahmane M."/>
        </authorList>
    </citation>
    <scope>NUCLEOTIDE SEQUENCE [LARGE SCALE GENOMIC DNA]</scope>
    <source>
        <strain evidence="4">cv. Old Blush</strain>
    </source>
</reference>
<protein>
    <submittedName>
        <fullName evidence="3">Uncharacterized protein</fullName>
    </submittedName>
</protein>
<comment type="caution">
    <text evidence="3">The sequence shown here is derived from an EMBL/GenBank/DDBJ whole genome shotgun (WGS) entry which is preliminary data.</text>
</comment>
<keyword evidence="4" id="KW-1185">Reference proteome</keyword>
<accession>A0A2P6R9M3</accession>
<name>A0A2P6R9M3_ROSCH</name>
<keyword evidence="2" id="KW-0812">Transmembrane</keyword>